<organism evidence="2 3">
    <name type="scientific">Hoylesella buccalis DNF00853</name>
    <dbReference type="NCBI Taxonomy" id="1401074"/>
    <lineage>
        <taxon>Bacteria</taxon>
        <taxon>Pseudomonadati</taxon>
        <taxon>Bacteroidota</taxon>
        <taxon>Bacteroidia</taxon>
        <taxon>Bacteroidales</taxon>
        <taxon>Prevotellaceae</taxon>
        <taxon>Hoylesella</taxon>
    </lineage>
</organism>
<dbReference type="EMBL" id="JRNN01000027">
    <property type="protein sequence ID" value="KGF36398.1"/>
    <property type="molecule type" value="Genomic_DNA"/>
</dbReference>
<dbReference type="PROSITE" id="PS51257">
    <property type="entry name" value="PROKAR_LIPOPROTEIN"/>
    <property type="match status" value="1"/>
</dbReference>
<evidence type="ECO:0000256" key="1">
    <source>
        <dbReference type="SAM" id="MobiDB-lite"/>
    </source>
</evidence>
<evidence type="ECO:0000313" key="2">
    <source>
        <dbReference type="EMBL" id="KGF36398.1"/>
    </source>
</evidence>
<dbReference type="Gene3D" id="2.40.128.510">
    <property type="entry name" value="Protein of unknown function DUF4738"/>
    <property type="match status" value="1"/>
</dbReference>
<dbReference type="Pfam" id="PF15889">
    <property type="entry name" value="DUF4738"/>
    <property type="match status" value="1"/>
</dbReference>
<evidence type="ECO:0000313" key="3">
    <source>
        <dbReference type="Proteomes" id="UP000029556"/>
    </source>
</evidence>
<evidence type="ECO:0008006" key="4">
    <source>
        <dbReference type="Google" id="ProtNLM"/>
    </source>
</evidence>
<dbReference type="OrthoDB" id="1086474at2"/>
<feature type="compositionally biased region" description="Acidic residues" evidence="1">
    <location>
        <begin position="181"/>
        <end position="196"/>
    </location>
</feature>
<protein>
    <recommendedName>
        <fullName evidence="4">DUF4738 domain-containing protein</fullName>
    </recommendedName>
</protein>
<reference evidence="2 3" key="1">
    <citation type="submission" date="2014-07" db="EMBL/GenBank/DDBJ databases">
        <authorList>
            <person name="McCorrison J."/>
            <person name="Sanka R."/>
            <person name="Torralba M."/>
            <person name="Gillis M."/>
            <person name="Haft D.H."/>
            <person name="Methe B."/>
            <person name="Sutton G."/>
            <person name="Nelson K.E."/>
        </authorList>
    </citation>
    <scope>NUCLEOTIDE SEQUENCE [LARGE SCALE GENOMIC DNA]</scope>
    <source>
        <strain evidence="2 3">DNF00853</strain>
    </source>
</reference>
<dbReference type="Proteomes" id="UP000029556">
    <property type="component" value="Unassembled WGS sequence"/>
</dbReference>
<dbReference type="AlphaFoldDB" id="A0A095ZNZ2"/>
<sequence length="196" mass="21839">MRLFLRLFLIIVVGCGISSCSEKKQDKTIITQKPKPVKKKATQSMSDYEQSIPVEWVGSVYHVNVSRQADQSLPLADDGAGNKYYDNKIKLSIVRKDQSEFYSRMFTKADFVNYVDESYRKNSALLGIVFDKVEGNNLIFAVSIGSPDKMSDEYVPLVMKISNLGAVSIQKDTLLDTGNTEGDESEVATEDDDDGV</sequence>
<feature type="region of interest" description="Disordered" evidence="1">
    <location>
        <begin position="177"/>
        <end position="196"/>
    </location>
</feature>
<proteinExistence type="predicted"/>
<comment type="caution">
    <text evidence="2">The sequence shown here is derived from an EMBL/GenBank/DDBJ whole genome shotgun (WGS) entry which is preliminary data.</text>
</comment>
<name>A0A095ZNZ2_9BACT</name>
<dbReference type="InterPro" id="IPR031762">
    <property type="entry name" value="DUF4738"/>
</dbReference>
<accession>A0A095ZNZ2</accession>
<gene>
    <name evidence="2" type="ORF">HMPREF2137_01925</name>
</gene>
<dbReference type="RefSeq" id="WP_036871765.1">
    <property type="nucleotide sequence ID" value="NZ_JRNN01000027.1"/>
</dbReference>